<protein>
    <submittedName>
        <fullName evidence="2">Uncharacterized protein</fullName>
    </submittedName>
</protein>
<organism evidence="2 3">
    <name type="scientific">Nocardiopsis alborubida</name>
    <dbReference type="NCBI Taxonomy" id="146802"/>
    <lineage>
        <taxon>Bacteria</taxon>
        <taxon>Bacillati</taxon>
        <taxon>Actinomycetota</taxon>
        <taxon>Actinomycetes</taxon>
        <taxon>Streptosporangiales</taxon>
        <taxon>Nocardiopsidaceae</taxon>
        <taxon>Nocardiopsis</taxon>
    </lineage>
</organism>
<proteinExistence type="predicted"/>
<evidence type="ECO:0000313" key="3">
    <source>
        <dbReference type="Proteomes" id="UP000553209"/>
    </source>
</evidence>
<gene>
    <name evidence="2" type="ORF">HGB44_23300</name>
</gene>
<feature type="region of interest" description="Disordered" evidence="1">
    <location>
        <begin position="98"/>
        <end position="117"/>
    </location>
</feature>
<dbReference type="GeneID" id="91485097"/>
<comment type="caution">
    <text evidence="2">The sequence shown here is derived from an EMBL/GenBank/DDBJ whole genome shotgun (WGS) entry which is preliminary data.</text>
</comment>
<name>A0A7X6MFW7_9ACTN</name>
<dbReference type="RefSeq" id="WP_013153549.1">
    <property type="nucleotide sequence ID" value="NZ_JAAXPG010000025.1"/>
</dbReference>
<dbReference type="Proteomes" id="UP000553209">
    <property type="component" value="Unassembled WGS sequence"/>
</dbReference>
<sequence length="117" mass="12718">MSASHGRLSVDVDGIGRHNKLVYEAADFTDEVVADARDAITSFEEAPWGVEGEYSKRMQETLGEAEKILWQLLDYVAVAQRQAADGVVRTVHGLSAADDANADVPGSFDPRTRGGRR</sequence>
<dbReference type="AlphaFoldDB" id="A0A7X6MFW7"/>
<accession>A0A7X6MFW7</accession>
<evidence type="ECO:0000256" key="1">
    <source>
        <dbReference type="SAM" id="MobiDB-lite"/>
    </source>
</evidence>
<reference evidence="2 3" key="1">
    <citation type="submission" date="2020-04" db="EMBL/GenBank/DDBJ databases">
        <title>MicrobeNet Type strains.</title>
        <authorList>
            <person name="Nicholson A.C."/>
        </authorList>
    </citation>
    <scope>NUCLEOTIDE SEQUENCE [LARGE SCALE GENOMIC DNA]</scope>
    <source>
        <strain evidence="2 3">ATCC 23612</strain>
    </source>
</reference>
<keyword evidence="3" id="KW-1185">Reference proteome</keyword>
<evidence type="ECO:0000313" key="2">
    <source>
        <dbReference type="EMBL" id="NKZ00567.1"/>
    </source>
</evidence>
<dbReference type="EMBL" id="JAAXPG010000025">
    <property type="protein sequence ID" value="NKZ00567.1"/>
    <property type="molecule type" value="Genomic_DNA"/>
</dbReference>